<feature type="domain" description="DUF4283" evidence="1">
    <location>
        <begin position="28"/>
        <end position="104"/>
    </location>
</feature>
<name>A0A7J8L8V0_9ROSI</name>
<evidence type="ECO:0000313" key="2">
    <source>
        <dbReference type="EMBL" id="MBA0548827.1"/>
    </source>
</evidence>
<accession>A0A7J8L8V0</accession>
<dbReference type="Pfam" id="PF14111">
    <property type="entry name" value="DUF4283"/>
    <property type="match status" value="1"/>
</dbReference>
<dbReference type="PANTHER" id="PTHR31286:SF153">
    <property type="entry name" value="DUF4283 DOMAIN PROTEIN"/>
    <property type="match status" value="1"/>
</dbReference>
<protein>
    <recommendedName>
        <fullName evidence="1">DUF4283 domain-containing protein</fullName>
    </recommendedName>
</protein>
<dbReference type="AlphaFoldDB" id="A0A7J8L8V0"/>
<sequence length="446" mass="50836">MEDALANLRLLDDEEEAFQEDEGVVSGTHQLCLVGRCLTDSVVHFPSLRNTMADLWHLIEGICITELGEKQYFFQFFHEVDIERVVDGIPWFFNNHLLILQKVPVGINPAVLELNNTEFWIQVHELPPGLMNASMAKQFGDFYGKFIEYDTSIPTLGLQKYLRIRVCLDVTAPLKRKKKVLVGKSMVVYARFKYVKLSLFCFIFGKLGCGESYCPFRLTIEPSKIVFGWDLSLCAIVRSRNMVVSRWLWTANRSPCSKENLASFRHGNSLNAGKVLGHNSRGFVGNLNSNPNLIHLGSIQNQGICKSIKGCNGSNDDLTTDGLVYGPMNLDQAQWMYRLAPMIKAAGLEENTKLECSWFGEITNKGNALVQLKSFSYFHIDVEVHDNECGAIWRLTGFYGNSDERSDRKMREFCRVLEDCSLNDLGFVSRWFTWERGRFVSTIIRE</sequence>
<gene>
    <name evidence="2" type="ORF">Golob_019898</name>
</gene>
<proteinExistence type="predicted"/>
<keyword evidence="3" id="KW-1185">Reference proteome</keyword>
<dbReference type="InterPro" id="IPR040256">
    <property type="entry name" value="At4g02000-like"/>
</dbReference>
<dbReference type="EMBL" id="JABEZX010000001">
    <property type="protein sequence ID" value="MBA0548827.1"/>
    <property type="molecule type" value="Genomic_DNA"/>
</dbReference>
<dbReference type="InterPro" id="IPR025558">
    <property type="entry name" value="DUF4283"/>
</dbReference>
<dbReference type="PANTHER" id="PTHR31286">
    <property type="entry name" value="GLYCINE-RICH CELL WALL STRUCTURAL PROTEIN 1.8-LIKE"/>
    <property type="match status" value="1"/>
</dbReference>
<reference evidence="2 3" key="1">
    <citation type="journal article" date="2019" name="Genome Biol. Evol.">
        <title>Insights into the evolution of the New World diploid cottons (Gossypium, subgenus Houzingenia) based on genome sequencing.</title>
        <authorList>
            <person name="Grover C.E."/>
            <person name="Arick M.A. 2nd"/>
            <person name="Thrash A."/>
            <person name="Conover J.L."/>
            <person name="Sanders W.S."/>
            <person name="Peterson D.G."/>
            <person name="Frelichowski J.E."/>
            <person name="Scheffler J.A."/>
            <person name="Scheffler B.E."/>
            <person name="Wendel J.F."/>
        </authorList>
    </citation>
    <scope>NUCLEOTIDE SEQUENCE [LARGE SCALE GENOMIC DNA]</scope>
    <source>
        <strain evidence="2">157</strain>
        <tissue evidence="2">Leaf</tissue>
    </source>
</reference>
<organism evidence="2 3">
    <name type="scientific">Gossypium lobatum</name>
    <dbReference type="NCBI Taxonomy" id="34289"/>
    <lineage>
        <taxon>Eukaryota</taxon>
        <taxon>Viridiplantae</taxon>
        <taxon>Streptophyta</taxon>
        <taxon>Embryophyta</taxon>
        <taxon>Tracheophyta</taxon>
        <taxon>Spermatophyta</taxon>
        <taxon>Magnoliopsida</taxon>
        <taxon>eudicotyledons</taxon>
        <taxon>Gunneridae</taxon>
        <taxon>Pentapetalae</taxon>
        <taxon>rosids</taxon>
        <taxon>malvids</taxon>
        <taxon>Malvales</taxon>
        <taxon>Malvaceae</taxon>
        <taxon>Malvoideae</taxon>
        <taxon>Gossypium</taxon>
    </lineage>
</organism>
<evidence type="ECO:0000259" key="1">
    <source>
        <dbReference type="Pfam" id="PF14111"/>
    </source>
</evidence>
<comment type="caution">
    <text evidence="2">The sequence shown here is derived from an EMBL/GenBank/DDBJ whole genome shotgun (WGS) entry which is preliminary data.</text>
</comment>
<dbReference type="Proteomes" id="UP000593572">
    <property type="component" value="Unassembled WGS sequence"/>
</dbReference>
<evidence type="ECO:0000313" key="3">
    <source>
        <dbReference type="Proteomes" id="UP000593572"/>
    </source>
</evidence>